<dbReference type="AlphaFoldDB" id="A0A6A6TU42"/>
<feature type="binding site" evidence="1">
    <location>
        <position position="93"/>
    </location>
    <ligand>
        <name>Mg(2+)</name>
        <dbReference type="ChEBI" id="CHEBI:18420"/>
        <label>1</label>
    </ligand>
</feature>
<dbReference type="InterPro" id="IPR005502">
    <property type="entry name" value="Ribosyl_crysJ1"/>
</dbReference>
<dbReference type="GO" id="GO:0046872">
    <property type="term" value="F:metal ion binding"/>
    <property type="evidence" value="ECO:0007669"/>
    <property type="project" value="UniProtKB-KW"/>
</dbReference>
<dbReference type="OrthoDB" id="2021138at2759"/>
<dbReference type="PANTHER" id="PTHR16222:SF28">
    <property type="entry name" value="ADP-RIBOSYLGLYCOHYDROLASE"/>
    <property type="match status" value="1"/>
</dbReference>
<reference evidence="2" key="1">
    <citation type="journal article" date="2020" name="Stud. Mycol.">
        <title>101 Dothideomycetes genomes: a test case for predicting lifestyles and emergence of pathogens.</title>
        <authorList>
            <person name="Haridas S."/>
            <person name="Albert R."/>
            <person name="Binder M."/>
            <person name="Bloem J."/>
            <person name="Labutti K."/>
            <person name="Salamov A."/>
            <person name="Andreopoulos B."/>
            <person name="Baker S."/>
            <person name="Barry K."/>
            <person name="Bills G."/>
            <person name="Bluhm B."/>
            <person name="Cannon C."/>
            <person name="Castanera R."/>
            <person name="Culley D."/>
            <person name="Daum C."/>
            <person name="Ezra D."/>
            <person name="Gonzalez J."/>
            <person name="Henrissat B."/>
            <person name="Kuo A."/>
            <person name="Liang C."/>
            <person name="Lipzen A."/>
            <person name="Lutzoni F."/>
            <person name="Magnuson J."/>
            <person name="Mondo S."/>
            <person name="Nolan M."/>
            <person name="Ohm R."/>
            <person name="Pangilinan J."/>
            <person name="Park H.-J."/>
            <person name="Ramirez L."/>
            <person name="Alfaro M."/>
            <person name="Sun H."/>
            <person name="Tritt A."/>
            <person name="Yoshinaga Y."/>
            <person name="Zwiers L.-H."/>
            <person name="Turgeon B."/>
            <person name="Goodwin S."/>
            <person name="Spatafora J."/>
            <person name="Crous P."/>
            <person name="Grigoriev I."/>
        </authorList>
    </citation>
    <scope>NUCLEOTIDE SEQUENCE</scope>
    <source>
        <strain evidence="2">CBS 115976</strain>
    </source>
</reference>
<comment type="cofactor">
    <cofactor evidence="1">
        <name>Mg(2+)</name>
        <dbReference type="ChEBI" id="CHEBI:18420"/>
    </cofactor>
    <text evidence="1">Binds 2 magnesium ions per subunit.</text>
</comment>
<dbReference type="Pfam" id="PF03747">
    <property type="entry name" value="ADP_ribosyl_GH"/>
    <property type="match status" value="1"/>
</dbReference>
<keyword evidence="2" id="KW-0378">Hydrolase</keyword>
<dbReference type="Proteomes" id="UP000799302">
    <property type="component" value="Unassembled WGS sequence"/>
</dbReference>
<feature type="binding site" evidence="1">
    <location>
        <position position="92"/>
    </location>
    <ligand>
        <name>Mg(2+)</name>
        <dbReference type="ChEBI" id="CHEBI:18420"/>
        <label>1</label>
    </ligand>
</feature>
<dbReference type="InterPro" id="IPR050792">
    <property type="entry name" value="ADP-ribosylglycohydrolase"/>
</dbReference>
<evidence type="ECO:0000313" key="3">
    <source>
        <dbReference type="Proteomes" id="UP000799302"/>
    </source>
</evidence>
<dbReference type="EMBL" id="MU004246">
    <property type="protein sequence ID" value="KAF2663280.1"/>
    <property type="molecule type" value="Genomic_DNA"/>
</dbReference>
<feature type="binding site" evidence="1">
    <location>
        <position position="94"/>
    </location>
    <ligand>
        <name>Mg(2+)</name>
        <dbReference type="ChEBI" id="CHEBI:18420"/>
        <label>1</label>
    </ligand>
</feature>
<evidence type="ECO:0000313" key="2">
    <source>
        <dbReference type="EMBL" id="KAF2663280.1"/>
    </source>
</evidence>
<accession>A0A6A6TU42</accession>
<dbReference type="PANTHER" id="PTHR16222">
    <property type="entry name" value="ADP-RIBOSYLGLYCOHYDROLASE"/>
    <property type="match status" value="1"/>
</dbReference>
<name>A0A6A6TU42_9PEZI</name>
<keyword evidence="3" id="KW-1185">Reference proteome</keyword>
<sequence length="332" mass="37971">MEYVQYFETAFIPDEKPPSNPKDRLYLEGMHDRALGCIFGSALGDAIGLYTEFMTREDARNAYPEAKFSLVTPVTPRFKDEHRARFPERSWTDDTDHALLIVLSYLRNEKLDPRDVAYRLWIWAEQGTRALDRMPLGLGQTTSQVLEFDKYALRPEDFAYQVWHIHNFQSAPNGSLMRTHPLGILCLSHTLEETFEIAANFSNITHPDPRCIVSCCIGTALVRALVTGLIVDVRDINRTVVQASVWCARWLKKQRVLFPDRVYPDLDMDELFAHTRNKVYPAEFNLDPLGPLRLDEDGKVGYVYKTLGAGIAALRLALEESDGIRIYTLLKT</sequence>
<gene>
    <name evidence="2" type="ORF">BT63DRAFT_419101</name>
</gene>
<dbReference type="GO" id="GO:0016787">
    <property type="term" value="F:hydrolase activity"/>
    <property type="evidence" value="ECO:0007669"/>
    <property type="project" value="UniProtKB-KW"/>
</dbReference>
<keyword evidence="1" id="KW-0479">Metal-binding</keyword>
<keyword evidence="1" id="KW-0460">Magnesium</keyword>
<dbReference type="Gene3D" id="1.10.4080.10">
    <property type="entry name" value="ADP-ribosylation/Crystallin J1"/>
    <property type="match status" value="1"/>
</dbReference>
<evidence type="ECO:0000256" key="1">
    <source>
        <dbReference type="PIRSR" id="PIRSR605502-1"/>
    </source>
</evidence>
<protein>
    <submittedName>
        <fullName evidence="2">ADP-ribosylglycohydrolase</fullName>
    </submittedName>
</protein>
<dbReference type="InterPro" id="IPR036705">
    <property type="entry name" value="Ribosyl_crysJ1_sf"/>
</dbReference>
<dbReference type="SUPFAM" id="SSF101478">
    <property type="entry name" value="ADP-ribosylglycohydrolase"/>
    <property type="match status" value="1"/>
</dbReference>
<proteinExistence type="predicted"/>
<organism evidence="2 3">
    <name type="scientific">Microthyrium microscopicum</name>
    <dbReference type="NCBI Taxonomy" id="703497"/>
    <lineage>
        <taxon>Eukaryota</taxon>
        <taxon>Fungi</taxon>
        <taxon>Dikarya</taxon>
        <taxon>Ascomycota</taxon>
        <taxon>Pezizomycotina</taxon>
        <taxon>Dothideomycetes</taxon>
        <taxon>Dothideomycetes incertae sedis</taxon>
        <taxon>Microthyriales</taxon>
        <taxon>Microthyriaceae</taxon>
        <taxon>Microthyrium</taxon>
    </lineage>
</organism>